<dbReference type="RefSeq" id="WP_039754166.1">
    <property type="nucleotide sequence ID" value="NZ_JTCM02000075.1"/>
</dbReference>
<proteinExistence type="predicted"/>
<dbReference type="EMBL" id="JTCM02000075">
    <property type="protein sequence ID" value="NEU75613.1"/>
    <property type="molecule type" value="Genomic_DNA"/>
</dbReference>
<dbReference type="Pfam" id="PF07366">
    <property type="entry name" value="SnoaL"/>
    <property type="match status" value="1"/>
</dbReference>
<gene>
    <name evidence="1" type="ORF">PI95_024400</name>
</gene>
<dbReference type="PANTHER" id="PTHR38436">
    <property type="entry name" value="POLYKETIDE CYCLASE SNOAL-LIKE DOMAIN"/>
    <property type="match status" value="1"/>
</dbReference>
<organism evidence="1 2">
    <name type="scientific">Hassallia byssoidea VB512170</name>
    <dbReference type="NCBI Taxonomy" id="1304833"/>
    <lineage>
        <taxon>Bacteria</taxon>
        <taxon>Bacillati</taxon>
        <taxon>Cyanobacteriota</taxon>
        <taxon>Cyanophyceae</taxon>
        <taxon>Nostocales</taxon>
        <taxon>Tolypothrichaceae</taxon>
        <taxon>Hassallia</taxon>
    </lineage>
</organism>
<dbReference type="SUPFAM" id="SSF54427">
    <property type="entry name" value="NTF2-like"/>
    <property type="match status" value="1"/>
</dbReference>
<dbReference type="GO" id="GO:0030638">
    <property type="term" value="P:polyketide metabolic process"/>
    <property type="evidence" value="ECO:0007669"/>
    <property type="project" value="InterPro"/>
</dbReference>
<keyword evidence="2" id="KW-1185">Reference proteome</keyword>
<dbReference type="AlphaFoldDB" id="A0A846HEU5"/>
<evidence type="ECO:0000313" key="1">
    <source>
        <dbReference type="EMBL" id="NEU75613.1"/>
    </source>
</evidence>
<sequence length="146" mass="16056">MSIEQNKKIILQFYQAVDNEDLEQALEQAKQLIAPNVIARGMGSGILNGFDAFIQYGLMMRSAFPDGHHTFEEVIAEQDKVVTRGTFSGTHRGEMFGIAPTGKQVTFSVVHVDRVVNGKVVEHWGQGDTITLMQQLGVVSLPKPGD</sequence>
<reference evidence="1 2" key="1">
    <citation type="journal article" date="2015" name="Genome Announc.">
        <title>Draft Genome Sequence of Cyanobacterium Hassallia byssoidea Strain VB512170, Isolated from Monuments in India.</title>
        <authorList>
            <person name="Singh D."/>
            <person name="Chandrababunaidu M.M."/>
            <person name="Panda A."/>
            <person name="Sen D."/>
            <person name="Bhattacharyya S."/>
            <person name="Adhikary S.P."/>
            <person name="Tripathy S."/>
        </authorList>
    </citation>
    <scope>NUCLEOTIDE SEQUENCE [LARGE SCALE GENOMIC DNA]</scope>
    <source>
        <strain evidence="1 2">VB512170</strain>
    </source>
</reference>
<comment type="caution">
    <text evidence="1">The sequence shown here is derived from an EMBL/GenBank/DDBJ whole genome shotgun (WGS) entry which is preliminary data.</text>
</comment>
<dbReference type="InterPro" id="IPR032710">
    <property type="entry name" value="NTF2-like_dom_sf"/>
</dbReference>
<accession>A0A846HEU5</accession>
<dbReference type="Gene3D" id="3.10.450.50">
    <property type="match status" value="1"/>
</dbReference>
<evidence type="ECO:0000313" key="2">
    <source>
        <dbReference type="Proteomes" id="UP000031549"/>
    </source>
</evidence>
<dbReference type="InterPro" id="IPR009959">
    <property type="entry name" value="Cyclase_SnoaL-like"/>
</dbReference>
<dbReference type="Proteomes" id="UP000031549">
    <property type="component" value="Unassembled WGS sequence"/>
</dbReference>
<dbReference type="PANTHER" id="PTHR38436:SF1">
    <property type="entry name" value="ESTER CYCLASE"/>
    <property type="match status" value="1"/>
</dbReference>
<name>A0A846HEU5_9CYAN</name>
<protein>
    <submittedName>
        <fullName evidence="1">Ester cyclase</fullName>
    </submittedName>
</protein>